<keyword evidence="5" id="KW-1133">Transmembrane helix</keyword>
<dbReference type="SUPFAM" id="SSF158472">
    <property type="entry name" value="HAMP domain-like"/>
    <property type="match status" value="1"/>
</dbReference>
<dbReference type="InterPro" id="IPR004358">
    <property type="entry name" value="Sig_transdc_His_kin-like_C"/>
</dbReference>
<keyword evidence="3 7" id="KW-0418">Kinase</keyword>
<dbReference type="PROSITE" id="PS50109">
    <property type="entry name" value="HIS_KIN"/>
    <property type="match status" value="1"/>
</dbReference>
<dbReference type="PRINTS" id="PR00344">
    <property type="entry name" value="BCTRLSENSOR"/>
</dbReference>
<keyword evidence="8" id="KW-1185">Reference proteome</keyword>
<dbReference type="AlphaFoldDB" id="A0AB73T3L8"/>
<dbReference type="Proteomes" id="UP000245412">
    <property type="component" value="Unassembled WGS sequence"/>
</dbReference>
<sequence>MKLRSKFFIIFFLIAAVPILLISSVAYYRYYTTTQNQMDEYSANIFGKAVQQTNDALEDVRRAADLFTFYSNGNNSLIQNLKPYAGEDADTSPLAIYQTKQNMKYLCSNILNTYDFIYGLYIFTPSGVTFNYDGNSRSKLLYQYDPAEEDWFQEAFALKGQLYISNISSHDTMFTGGDDSVFFAKYLYDIYSHKYLGVLLMNCSPEIFDLSNLNALPDIVTFELKNTDTQDTVYISNTDNGQGDFLKHSTQTMSAGIRDSSLELTAAINYDRLSREFNLTGLILIALALTSLLISLVLAYVLSHYLTQPIIHLSHIMSRQEGSGLIPAHEYPDRTDEVGTLYNEYNNMAEKLNTYIKNEYQNKLITLDAQMKSLEARINSHFLFNTLASISSIAEIDGSERLSTMSISLGNMFRYAIKTKSELVTIRDELNHVNDYIMIQSIRFDNAFRFTVNLPESMMSLNVLKLILQPLVENAIIHGLQNCQVGSLIEITGSLKPPFILLTVADDGQGMTDRQLDALLSSLKEEAAFTELGHRSNSGIGIKNIDSRIRLYYGDNYGLSIDSSPGHGTSITIKLPILEGK</sequence>
<dbReference type="InterPro" id="IPR036890">
    <property type="entry name" value="HATPase_C_sf"/>
</dbReference>
<keyword evidence="5" id="KW-0472">Membrane</keyword>
<keyword evidence="4" id="KW-0902">Two-component regulatory system</keyword>
<dbReference type="SMART" id="SM00387">
    <property type="entry name" value="HATPase_c"/>
    <property type="match status" value="1"/>
</dbReference>
<dbReference type="PANTHER" id="PTHR34220">
    <property type="entry name" value="SENSOR HISTIDINE KINASE YPDA"/>
    <property type="match status" value="1"/>
</dbReference>
<evidence type="ECO:0000256" key="2">
    <source>
        <dbReference type="ARBA" id="ARBA00012438"/>
    </source>
</evidence>
<feature type="transmembrane region" description="Helical" evidence="5">
    <location>
        <begin position="279"/>
        <end position="302"/>
    </location>
</feature>
<dbReference type="Gene3D" id="6.10.340.10">
    <property type="match status" value="1"/>
</dbReference>
<comment type="catalytic activity">
    <reaction evidence="1">
        <text>ATP + protein L-histidine = ADP + protein N-phospho-L-histidine.</text>
        <dbReference type="EC" id="2.7.13.3"/>
    </reaction>
</comment>
<dbReference type="RefSeq" id="WP_109627046.1">
    <property type="nucleotide sequence ID" value="NZ_JANKBI010000024.1"/>
</dbReference>
<dbReference type="Pfam" id="PF02518">
    <property type="entry name" value="HATPase_c"/>
    <property type="match status" value="1"/>
</dbReference>
<dbReference type="SUPFAM" id="SSF55874">
    <property type="entry name" value="ATPase domain of HSP90 chaperone/DNA topoisomerase II/histidine kinase"/>
    <property type="match status" value="1"/>
</dbReference>
<evidence type="ECO:0000256" key="3">
    <source>
        <dbReference type="ARBA" id="ARBA00022777"/>
    </source>
</evidence>
<dbReference type="PANTHER" id="PTHR34220:SF7">
    <property type="entry name" value="SENSOR HISTIDINE KINASE YPDA"/>
    <property type="match status" value="1"/>
</dbReference>
<protein>
    <recommendedName>
        <fullName evidence="2">histidine kinase</fullName>
        <ecNumber evidence="2">2.7.13.3</ecNumber>
    </recommendedName>
</protein>
<gene>
    <name evidence="7" type="ORF">C7383_107195</name>
</gene>
<dbReference type="InterPro" id="IPR005467">
    <property type="entry name" value="His_kinase_dom"/>
</dbReference>
<feature type="domain" description="Histidine kinase" evidence="6">
    <location>
        <begin position="355"/>
        <end position="579"/>
    </location>
</feature>
<evidence type="ECO:0000256" key="1">
    <source>
        <dbReference type="ARBA" id="ARBA00000085"/>
    </source>
</evidence>
<dbReference type="InterPro" id="IPR003594">
    <property type="entry name" value="HATPase_dom"/>
</dbReference>
<evidence type="ECO:0000256" key="5">
    <source>
        <dbReference type="SAM" id="Phobius"/>
    </source>
</evidence>
<dbReference type="Gene3D" id="3.30.565.10">
    <property type="entry name" value="Histidine kinase-like ATPase, C-terminal domain"/>
    <property type="match status" value="1"/>
</dbReference>
<dbReference type="GO" id="GO:0016020">
    <property type="term" value="C:membrane"/>
    <property type="evidence" value="ECO:0007669"/>
    <property type="project" value="InterPro"/>
</dbReference>
<organism evidence="7 8">
    <name type="scientific">Murimonas intestini</name>
    <dbReference type="NCBI Taxonomy" id="1337051"/>
    <lineage>
        <taxon>Bacteria</taxon>
        <taxon>Bacillati</taxon>
        <taxon>Bacillota</taxon>
        <taxon>Clostridia</taxon>
        <taxon>Lachnospirales</taxon>
        <taxon>Lachnospiraceae</taxon>
        <taxon>Murimonas</taxon>
    </lineage>
</organism>
<evidence type="ECO:0000256" key="4">
    <source>
        <dbReference type="ARBA" id="ARBA00023012"/>
    </source>
</evidence>
<dbReference type="EC" id="2.7.13.3" evidence="2"/>
<evidence type="ECO:0000259" key="6">
    <source>
        <dbReference type="PROSITE" id="PS50109"/>
    </source>
</evidence>
<dbReference type="InterPro" id="IPR010559">
    <property type="entry name" value="Sig_transdc_His_kin_internal"/>
</dbReference>
<reference evidence="7 8" key="1">
    <citation type="submission" date="2018-05" db="EMBL/GenBank/DDBJ databases">
        <authorList>
            <person name="Goeker M."/>
            <person name="Huntemann M."/>
            <person name="Clum A."/>
            <person name="Pillay M."/>
            <person name="Palaniappan K."/>
            <person name="Varghese N."/>
            <person name="Mikhailova N."/>
            <person name="Stamatis D."/>
            <person name="Reddy T."/>
            <person name="Daum C."/>
            <person name="Shapiro N."/>
            <person name="Ivanova N."/>
            <person name="Kyrpides N."/>
            <person name="Woyke T."/>
        </authorList>
    </citation>
    <scope>NUCLEOTIDE SEQUENCE [LARGE SCALE GENOMIC DNA]</scope>
    <source>
        <strain evidence="7 8">DSM 26524</strain>
    </source>
</reference>
<comment type="caution">
    <text evidence="7">The sequence shown here is derived from an EMBL/GenBank/DDBJ whole genome shotgun (WGS) entry which is preliminary data.</text>
</comment>
<proteinExistence type="predicted"/>
<keyword evidence="3 7" id="KW-0808">Transferase</keyword>
<keyword evidence="5" id="KW-0812">Transmembrane</keyword>
<dbReference type="GO" id="GO:0000155">
    <property type="term" value="F:phosphorelay sensor kinase activity"/>
    <property type="evidence" value="ECO:0007669"/>
    <property type="project" value="InterPro"/>
</dbReference>
<evidence type="ECO:0000313" key="7">
    <source>
        <dbReference type="EMBL" id="PWJ75188.1"/>
    </source>
</evidence>
<feature type="transmembrane region" description="Helical" evidence="5">
    <location>
        <begin position="7"/>
        <end position="28"/>
    </location>
</feature>
<dbReference type="Gene3D" id="3.30.450.20">
    <property type="entry name" value="PAS domain"/>
    <property type="match status" value="1"/>
</dbReference>
<dbReference type="EMBL" id="QGGY01000007">
    <property type="protein sequence ID" value="PWJ75188.1"/>
    <property type="molecule type" value="Genomic_DNA"/>
</dbReference>
<evidence type="ECO:0000313" key="8">
    <source>
        <dbReference type="Proteomes" id="UP000245412"/>
    </source>
</evidence>
<name>A0AB73T3L8_9FIRM</name>
<dbReference type="InterPro" id="IPR050640">
    <property type="entry name" value="Bact_2-comp_sensor_kinase"/>
</dbReference>
<dbReference type="Pfam" id="PF06580">
    <property type="entry name" value="His_kinase"/>
    <property type="match status" value="1"/>
</dbReference>
<accession>A0AB73T3L8</accession>